<dbReference type="Pfam" id="PF00990">
    <property type="entry name" value="GGDEF"/>
    <property type="match status" value="1"/>
</dbReference>
<dbReference type="SMART" id="SM00267">
    <property type="entry name" value="GGDEF"/>
    <property type="match status" value="1"/>
</dbReference>
<dbReference type="PROSITE" id="PS50887">
    <property type="entry name" value="GGDEF"/>
    <property type="match status" value="1"/>
</dbReference>
<feature type="transmembrane region" description="Helical" evidence="3">
    <location>
        <begin position="90"/>
        <end position="111"/>
    </location>
</feature>
<evidence type="ECO:0000256" key="3">
    <source>
        <dbReference type="SAM" id="Phobius"/>
    </source>
</evidence>
<dbReference type="NCBIfam" id="TIGR00254">
    <property type="entry name" value="GGDEF"/>
    <property type="match status" value="1"/>
</dbReference>
<feature type="transmembrane region" description="Helical" evidence="3">
    <location>
        <begin position="38"/>
        <end position="58"/>
    </location>
</feature>
<dbReference type="EC" id="2.7.7.65" evidence="1"/>
<feature type="transmembrane region" description="Helical" evidence="3">
    <location>
        <begin position="6"/>
        <end position="26"/>
    </location>
</feature>
<sequence length="369" mass="40650">MPHGLGFDALALLLLLAHLLMYRAFMEMLENGRKLWRPQLTLVAAGVVVLALSVIPALSGASLLIRPIWAMQYMLIGWMLVSWKGNGSRIAGWFAASAMFFRAACHLAWFWMVATHVGPLTVARLGRLPGVIMLVSHSAIAFGFLLVAGSRLNLRLEQEARIDELTGLMNRRAMRVAVLQAIARCRRSNQQMSLVMMDLDGLKGVNDRLGHDAGDMVLREVSKSLCDNLRFGDDLARLGGDEFCLLLPAADEAEAVQVAERCRRRLAELELTYHGEKIVISASFGVAHSPDCTLHWEELLRRSDAALYVAKRHGKNRVMLAERPKSASALWVLDAQKVGSSNSFVPPVTSSYREATGSSIRSSAIPTSF</sequence>
<gene>
    <name evidence="5" type="ORF">HDF17_002112</name>
</gene>
<dbReference type="CDD" id="cd01949">
    <property type="entry name" value="GGDEF"/>
    <property type="match status" value="1"/>
</dbReference>
<feature type="transmembrane region" description="Helical" evidence="3">
    <location>
        <begin position="131"/>
        <end position="148"/>
    </location>
</feature>
<dbReference type="EMBL" id="JACCCW010000002">
    <property type="protein sequence ID" value="NYF79792.1"/>
    <property type="molecule type" value="Genomic_DNA"/>
</dbReference>
<protein>
    <recommendedName>
        <fullName evidence="1">diguanylate cyclase</fullName>
        <ecNumber evidence="1">2.7.7.65</ecNumber>
    </recommendedName>
</protein>
<evidence type="ECO:0000313" key="5">
    <source>
        <dbReference type="EMBL" id="NYF79792.1"/>
    </source>
</evidence>
<dbReference type="InterPro" id="IPR050469">
    <property type="entry name" value="Diguanylate_Cyclase"/>
</dbReference>
<dbReference type="InterPro" id="IPR000160">
    <property type="entry name" value="GGDEF_dom"/>
</dbReference>
<dbReference type="InterPro" id="IPR029787">
    <property type="entry name" value="Nucleotide_cyclase"/>
</dbReference>
<dbReference type="InterPro" id="IPR043128">
    <property type="entry name" value="Rev_trsase/Diguanyl_cyclase"/>
</dbReference>
<reference evidence="5 6" key="1">
    <citation type="submission" date="2020-07" db="EMBL/GenBank/DDBJ databases">
        <title>Genomic Encyclopedia of Type Strains, Phase IV (KMG-V): Genome sequencing to study the core and pangenomes of soil and plant-associated prokaryotes.</title>
        <authorList>
            <person name="Whitman W."/>
        </authorList>
    </citation>
    <scope>NUCLEOTIDE SEQUENCE [LARGE SCALE GENOMIC DNA]</scope>
    <source>
        <strain evidence="5 6">X4EP2</strain>
    </source>
</reference>
<dbReference type="PANTHER" id="PTHR45138:SF9">
    <property type="entry name" value="DIGUANYLATE CYCLASE DGCM-RELATED"/>
    <property type="match status" value="1"/>
</dbReference>
<keyword evidence="3" id="KW-1133">Transmembrane helix</keyword>
<feature type="domain" description="GGDEF" evidence="4">
    <location>
        <begin position="190"/>
        <end position="323"/>
    </location>
</feature>
<evidence type="ECO:0000256" key="1">
    <source>
        <dbReference type="ARBA" id="ARBA00012528"/>
    </source>
</evidence>
<organism evidence="5 6">
    <name type="scientific">Granulicella arctica</name>
    <dbReference type="NCBI Taxonomy" id="940613"/>
    <lineage>
        <taxon>Bacteria</taxon>
        <taxon>Pseudomonadati</taxon>
        <taxon>Acidobacteriota</taxon>
        <taxon>Terriglobia</taxon>
        <taxon>Terriglobales</taxon>
        <taxon>Acidobacteriaceae</taxon>
        <taxon>Granulicella</taxon>
    </lineage>
</organism>
<evidence type="ECO:0000313" key="6">
    <source>
        <dbReference type="Proteomes" id="UP000589520"/>
    </source>
</evidence>
<accession>A0A7Y9PH48</accession>
<dbReference type="PANTHER" id="PTHR45138">
    <property type="entry name" value="REGULATORY COMPONENTS OF SENSORY TRANSDUCTION SYSTEM"/>
    <property type="match status" value="1"/>
</dbReference>
<dbReference type="FunFam" id="3.30.70.270:FF:000001">
    <property type="entry name" value="Diguanylate cyclase domain protein"/>
    <property type="match status" value="1"/>
</dbReference>
<comment type="catalytic activity">
    <reaction evidence="2">
        <text>2 GTP = 3',3'-c-di-GMP + 2 diphosphate</text>
        <dbReference type="Rhea" id="RHEA:24898"/>
        <dbReference type="ChEBI" id="CHEBI:33019"/>
        <dbReference type="ChEBI" id="CHEBI:37565"/>
        <dbReference type="ChEBI" id="CHEBI:58805"/>
        <dbReference type="EC" id="2.7.7.65"/>
    </reaction>
</comment>
<dbReference type="SUPFAM" id="SSF55073">
    <property type="entry name" value="Nucleotide cyclase"/>
    <property type="match status" value="1"/>
</dbReference>
<name>A0A7Y9PH48_9BACT</name>
<comment type="caution">
    <text evidence="5">The sequence shown here is derived from an EMBL/GenBank/DDBJ whole genome shotgun (WGS) entry which is preliminary data.</text>
</comment>
<keyword evidence="3" id="KW-0812">Transmembrane</keyword>
<dbReference type="RefSeq" id="WP_179490698.1">
    <property type="nucleotide sequence ID" value="NZ_JACCCW010000002.1"/>
</dbReference>
<evidence type="ECO:0000259" key="4">
    <source>
        <dbReference type="PROSITE" id="PS50887"/>
    </source>
</evidence>
<dbReference type="Gene3D" id="3.30.70.270">
    <property type="match status" value="1"/>
</dbReference>
<dbReference type="GO" id="GO:0052621">
    <property type="term" value="F:diguanylate cyclase activity"/>
    <property type="evidence" value="ECO:0007669"/>
    <property type="project" value="UniProtKB-EC"/>
</dbReference>
<keyword evidence="3" id="KW-0472">Membrane</keyword>
<dbReference type="AlphaFoldDB" id="A0A7Y9PH48"/>
<keyword evidence="6" id="KW-1185">Reference proteome</keyword>
<evidence type="ECO:0000256" key="2">
    <source>
        <dbReference type="ARBA" id="ARBA00034247"/>
    </source>
</evidence>
<proteinExistence type="predicted"/>
<dbReference type="Proteomes" id="UP000589520">
    <property type="component" value="Unassembled WGS sequence"/>
</dbReference>